<accession>A0A8X6RYU6</accession>
<dbReference type="EMBL" id="BMAU01021204">
    <property type="protein sequence ID" value="GFX98970.1"/>
    <property type="molecule type" value="Genomic_DNA"/>
</dbReference>
<evidence type="ECO:0000313" key="3">
    <source>
        <dbReference type="Proteomes" id="UP000887159"/>
    </source>
</evidence>
<sequence length="71" mass="7488">MAARQDVFTPRVQTINNGPMATSTGHLPAEQVIPVAELVVVAVADDSISSLFLRIVLIVEAAKFNAAPISD</sequence>
<dbReference type="AlphaFoldDB" id="A0A8X6RYU6"/>
<dbReference type="EMBL" id="BMAU01021204">
    <property type="protein sequence ID" value="GFX98946.1"/>
    <property type="molecule type" value="Genomic_DNA"/>
</dbReference>
<proteinExistence type="predicted"/>
<name>A0A8X6RYU6_TRICX</name>
<gene>
    <name evidence="1" type="ORF">TNCV_4301221</name>
    <name evidence="2" type="ORF">TNCV_4301451</name>
</gene>
<evidence type="ECO:0000313" key="1">
    <source>
        <dbReference type="EMBL" id="GFX98946.1"/>
    </source>
</evidence>
<keyword evidence="3" id="KW-1185">Reference proteome</keyword>
<organism evidence="2 3">
    <name type="scientific">Trichonephila clavipes</name>
    <name type="common">Golden silk orbweaver</name>
    <name type="synonym">Nephila clavipes</name>
    <dbReference type="NCBI Taxonomy" id="2585209"/>
    <lineage>
        <taxon>Eukaryota</taxon>
        <taxon>Metazoa</taxon>
        <taxon>Ecdysozoa</taxon>
        <taxon>Arthropoda</taxon>
        <taxon>Chelicerata</taxon>
        <taxon>Arachnida</taxon>
        <taxon>Araneae</taxon>
        <taxon>Araneomorphae</taxon>
        <taxon>Entelegynae</taxon>
        <taxon>Araneoidea</taxon>
        <taxon>Nephilidae</taxon>
        <taxon>Trichonephila</taxon>
    </lineage>
</organism>
<reference evidence="2" key="1">
    <citation type="submission" date="2020-08" db="EMBL/GenBank/DDBJ databases">
        <title>Multicomponent nature underlies the extraordinary mechanical properties of spider dragline silk.</title>
        <authorList>
            <person name="Kono N."/>
            <person name="Nakamura H."/>
            <person name="Mori M."/>
            <person name="Yoshida Y."/>
            <person name="Ohtoshi R."/>
            <person name="Malay A.D."/>
            <person name="Moran D.A.P."/>
            <person name="Tomita M."/>
            <person name="Numata K."/>
            <person name="Arakawa K."/>
        </authorList>
    </citation>
    <scope>NUCLEOTIDE SEQUENCE</scope>
</reference>
<evidence type="ECO:0000313" key="2">
    <source>
        <dbReference type="EMBL" id="GFX98970.1"/>
    </source>
</evidence>
<protein>
    <submittedName>
        <fullName evidence="2">Uncharacterized protein</fullName>
    </submittedName>
</protein>
<comment type="caution">
    <text evidence="2">The sequence shown here is derived from an EMBL/GenBank/DDBJ whole genome shotgun (WGS) entry which is preliminary data.</text>
</comment>
<dbReference type="Proteomes" id="UP000887159">
    <property type="component" value="Unassembled WGS sequence"/>
</dbReference>